<comment type="caution">
    <text evidence="2">The sequence shown here is derived from an EMBL/GenBank/DDBJ whole genome shotgun (WGS) entry which is preliminary data.</text>
</comment>
<dbReference type="EMBL" id="BGPR01201967">
    <property type="protein sequence ID" value="GBN20316.1"/>
    <property type="molecule type" value="Genomic_DNA"/>
</dbReference>
<dbReference type="InterPro" id="IPR032040">
    <property type="entry name" value="ELYS-bb"/>
</dbReference>
<gene>
    <name evidence="2" type="ORF">AVEN_188038_1</name>
</gene>
<accession>A0A4Y2M3L6</accession>
<feature type="domain" description="ELYS beta-propeller" evidence="1">
    <location>
        <begin position="1"/>
        <end position="67"/>
    </location>
</feature>
<name>A0A4Y2M3L6_ARAVE</name>
<organism evidence="2 3">
    <name type="scientific">Araneus ventricosus</name>
    <name type="common">Orbweaver spider</name>
    <name type="synonym">Epeira ventricosa</name>
    <dbReference type="NCBI Taxonomy" id="182803"/>
    <lineage>
        <taxon>Eukaryota</taxon>
        <taxon>Metazoa</taxon>
        <taxon>Ecdysozoa</taxon>
        <taxon>Arthropoda</taxon>
        <taxon>Chelicerata</taxon>
        <taxon>Arachnida</taxon>
        <taxon>Araneae</taxon>
        <taxon>Araneomorphae</taxon>
        <taxon>Entelegynae</taxon>
        <taxon>Araneoidea</taxon>
        <taxon>Araneidae</taxon>
        <taxon>Araneus</taxon>
    </lineage>
</organism>
<proteinExistence type="predicted"/>
<feature type="non-terminal residue" evidence="2">
    <location>
        <position position="69"/>
    </location>
</feature>
<reference evidence="2 3" key="1">
    <citation type="journal article" date="2019" name="Sci. Rep.">
        <title>Orb-weaving spider Araneus ventricosus genome elucidates the spidroin gene catalogue.</title>
        <authorList>
            <person name="Kono N."/>
            <person name="Nakamura H."/>
            <person name="Ohtoshi R."/>
            <person name="Moran D.A.P."/>
            <person name="Shinohara A."/>
            <person name="Yoshida Y."/>
            <person name="Fujiwara M."/>
            <person name="Mori M."/>
            <person name="Tomita M."/>
            <person name="Arakawa K."/>
        </authorList>
    </citation>
    <scope>NUCLEOTIDE SEQUENCE [LARGE SCALE GENOMIC DNA]</scope>
</reference>
<protein>
    <recommendedName>
        <fullName evidence="1">ELYS beta-propeller domain-containing protein</fullName>
    </recommendedName>
</protein>
<dbReference type="OrthoDB" id="6430758at2759"/>
<evidence type="ECO:0000259" key="1">
    <source>
        <dbReference type="Pfam" id="PF16687"/>
    </source>
</evidence>
<sequence>MSCQIINQKDLHHALDVASTNESDSVSEDMSLCFLSWEVWPNTQHLPLSYHLAVFDLNQWYQAHMPATF</sequence>
<evidence type="ECO:0000313" key="2">
    <source>
        <dbReference type="EMBL" id="GBN20316.1"/>
    </source>
</evidence>
<dbReference type="AlphaFoldDB" id="A0A4Y2M3L6"/>
<keyword evidence="3" id="KW-1185">Reference proteome</keyword>
<dbReference type="Proteomes" id="UP000499080">
    <property type="component" value="Unassembled WGS sequence"/>
</dbReference>
<evidence type="ECO:0000313" key="3">
    <source>
        <dbReference type="Proteomes" id="UP000499080"/>
    </source>
</evidence>
<dbReference type="Pfam" id="PF16687">
    <property type="entry name" value="ELYS-bb"/>
    <property type="match status" value="1"/>
</dbReference>